<gene>
    <name evidence="4" type="ORF">CANVERA_P0576</name>
</gene>
<evidence type="ECO:0008006" key="6">
    <source>
        <dbReference type="Google" id="ProtNLM"/>
    </source>
</evidence>
<dbReference type="SFLD" id="SFLDG00358">
    <property type="entry name" value="Main_(cytGST)"/>
    <property type="match status" value="1"/>
</dbReference>
<dbReference type="InterPro" id="IPR036249">
    <property type="entry name" value="Thioredoxin-like_sf"/>
</dbReference>
<dbReference type="SUPFAM" id="SSF52833">
    <property type="entry name" value="Thioredoxin-like"/>
    <property type="match status" value="1"/>
</dbReference>
<comment type="similarity">
    <text evidence="1">Belongs to the GST superfamily.</text>
</comment>
<dbReference type="OrthoDB" id="422574at2759"/>
<comment type="caution">
    <text evidence="4">The sequence shown here is derived from an EMBL/GenBank/DDBJ whole genome shotgun (WGS) entry which is preliminary data.</text>
</comment>
<dbReference type="InterPro" id="IPR040079">
    <property type="entry name" value="Glutathione_S-Trfase"/>
</dbReference>
<organism evidence="4 5">
    <name type="scientific">Candida verbasci</name>
    <dbReference type="NCBI Taxonomy" id="1227364"/>
    <lineage>
        <taxon>Eukaryota</taxon>
        <taxon>Fungi</taxon>
        <taxon>Dikarya</taxon>
        <taxon>Ascomycota</taxon>
        <taxon>Saccharomycotina</taxon>
        <taxon>Pichiomycetes</taxon>
        <taxon>Debaryomycetaceae</taxon>
        <taxon>Candida/Lodderomyces clade</taxon>
        <taxon>Candida</taxon>
    </lineage>
</organism>
<dbReference type="SFLD" id="SFLDS00019">
    <property type="entry name" value="Glutathione_Transferase_(cytos"/>
    <property type="match status" value="1"/>
</dbReference>
<dbReference type="AlphaFoldDB" id="A0A9W4TTG5"/>
<dbReference type="PANTHER" id="PTHR44051:SF8">
    <property type="entry name" value="GLUTATHIONE S-TRANSFERASE GSTA"/>
    <property type="match status" value="1"/>
</dbReference>
<name>A0A9W4TTG5_9ASCO</name>
<dbReference type="Pfam" id="PF13409">
    <property type="entry name" value="GST_N_2"/>
    <property type="match status" value="1"/>
</dbReference>
<evidence type="ECO:0000313" key="5">
    <source>
        <dbReference type="Proteomes" id="UP001152885"/>
    </source>
</evidence>
<feature type="domain" description="GST N-terminal" evidence="2">
    <location>
        <begin position="1"/>
        <end position="80"/>
    </location>
</feature>
<reference evidence="4" key="1">
    <citation type="submission" date="2022-12" db="EMBL/GenBank/DDBJ databases">
        <authorList>
            <person name="Brejova B."/>
        </authorList>
    </citation>
    <scope>NUCLEOTIDE SEQUENCE</scope>
</reference>
<evidence type="ECO:0000256" key="1">
    <source>
        <dbReference type="ARBA" id="ARBA00007409"/>
    </source>
</evidence>
<dbReference type="EMBL" id="CANTUO010000001">
    <property type="protein sequence ID" value="CAI5756058.1"/>
    <property type="molecule type" value="Genomic_DNA"/>
</dbReference>
<dbReference type="InterPro" id="IPR004045">
    <property type="entry name" value="Glutathione_S-Trfase_N"/>
</dbReference>
<dbReference type="InterPro" id="IPR004046">
    <property type="entry name" value="GST_C"/>
</dbReference>
<keyword evidence="5" id="KW-1185">Reference proteome</keyword>
<protein>
    <recommendedName>
        <fullName evidence="6">Glutathione S-transferase</fullName>
    </recommendedName>
</protein>
<evidence type="ECO:0000259" key="2">
    <source>
        <dbReference type="PROSITE" id="PS50404"/>
    </source>
</evidence>
<dbReference type="SUPFAM" id="SSF47616">
    <property type="entry name" value="GST C-terminal domain-like"/>
    <property type="match status" value="1"/>
</dbReference>
<evidence type="ECO:0000259" key="3">
    <source>
        <dbReference type="PROSITE" id="PS50405"/>
    </source>
</evidence>
<dbReference type="Gene3D" id="1.20.1050.130">
    <property type="match status" value="1"/>
</dbReference>
<dbReference type="PANTHER" id="PTHR44051">
    <property type="entry name" value="GLUTATHIONE S-TRANSFERASE-RELATED"/>
    <property type="match status" value="1"/>
</dbReference>
<dbReference type="PROSITE" id="PS50405">
    <property type="entry name" value="GST_CTER"/>
    <property type="match status" value="1"/>
</dbReference>
<dbReference type="InterPro" id="IPR010987">
    <property type="entry name" value="Glutathione-S-Trfase_C-like"/>
</dbReference>
<dbReference type="Pfam" id="PF14497">
    <property type="entry name" value="GST_C_3"/>
    <property type="match status" value="1"/>
</dbReference>
<dbReference type="PROSITE" id="PS50404">
    <property type="entry name" value="GST_NTER"/>
    <property type="match status" value="1"/>
</dbReference>
<evidence type="ECO:0000313" key="4">
    <source>
        <dbReference type="EMBL" id="CAI5756058.1"/>
    </source>
</evidence>
<proteinExistence type="inferred from homology"/>
<dbReference type="InterPro" id="IPR036282">
    <property type="entry name" value="Glutathione-S-Trfase_C_sf"/>
</dbReference>
<sequence length="210" mass="24726">MLTLYTAPTGNGRKPTLLLKLLNLDYKLNQFEWPTTEIKQEWYLKLNPNGTIPTLVDGDLTLYESNAILEYISENYDKDLKFTYSKGSINYWLIHQWLFYQSSNFAGTMSQTNRYLKYNPNDEWSRNVLLNDWIKIYTVLDGHLKKNKSGWFVGDKFTIADLALAVGNHRRVEKTTGTKYEIEKFDENFPNVKKWYDRVLEIEGVKDILN</sequence>
<feature type="domain" description="GST C-terminal" evidence="3">
    <location>
        <begin position="87"/>
        <end position="210"/>
    </location>
</feature>
<accession>A0A9W4TTG5</accession>
<dbReference type="Proteomes" id="UP001152885">
    <property type="component" value="Unassembled WGS sequence"/>
</dbReference>